<dbReference type="InterPro" id="IPR049874">
    <property type="entry name" value="ROK_cs"/>
</dbReference>
<dbReference type="Pfam" id="PF00480">
    <property type="entry name" value="ROK"/>
    <property type="match status" value="1"/>
</dbReference>
<dbReference type="Gene3D" id="3.30.420.40">
    <property type="match status" value="2"/>
</dbReference>
<dbReference type="PROSITE" id="PS01125">
    <property type="entry name" value="ROK"/>
    <property type="match status" value="1"/>
</dbReference>
<dbReference type="eggNOG" id="COG1940">
    <property type="taxonomic scope" value="Bacteria"/>
</dbReference>
<evidence type="ECO:0000313" key="2">
    <source>
        <dbReference type="EMBL" id="BAJ27917.1"/>
    </source>
</evidence>
<dbReference type="InterPro" id="IPR043129">
    <property type="entry name" value="ATPase_NBD"/>
</dbReference>
<evidence type="ECO:0000256" key="1">
    <source>
        <dbReference type="ARBA" id="ARBA00006479"/>
    </source>
</evidence>
<accession>E4N9N6</accession>
<reference evidence="2 3" key="1">
    <citation type="journal article" date="2010" name="DNA Res.">
        <title>Genome sequence of Kitasatospora setae NBRC 14216T: an evolutionary snapshot of the family Streptomycetaceae.</title>
        <authorList>
            <person name="Ichikawa N."/>
            <person name="Oguchi A."/>
            <person name="Ikeda H."/>
            <person name="Ishikawa J."/>
            <person name="Kitani S."/>
            <person name="Watanabe Y."/>
            <person name="Nakamura S."/>
            <person name="Katano Y."/>
            <person name="Kishi E."/>
            <person name="Sasagawa M."/>
            <person name="Ankai A."/>
            <person name="Fukui S."/>
            <person name="Hashimoto Y."/>
            <person name="Kamata S."/>
            <person name="Otoguro M."/>
            <person name="Tanikawa S."/>
            <person name="Nihira T."/>
            <person name="Horinouchi S."/>
            <person name="Ohnishi Y."/>
            <person name="Hayakawa M."/>
            <person name="Kuzuyama T."/>
            <person name="Arisawa A."/>
            <person name="Nomoto F."/>
            <person name="Miura H."/>
            <person name="Takahashi Y."/>
            <person name="Fujita N."/>
        </authorList>
    </citation>
    <scope>NUCLEOTIDE SEQUENCE [LARGE SCALE GENOMIC DNA]</scope>
    <source>
        <strain evidence="3">ATCC 33774 / DSM 43861 / JCM 3304 / KCC A-0304 / NBRC 14216 / KM-6054</strain>
    </source>
</reference>
<dbReference type="GO" id="GO:0016301">
    <property type="term" value="F:kinase activity"/>
    <property type="evidence" value="ECO:0007669"/>
    <property type="project" value="UniProtKB-KW"/>
</dbReference>
<keyword evidence="2" id="KW-0808">Transferase</keyword>
<comment type="similarity">
    <text evidence="1">Belongs to the ROK (NagC/XylR) family.</text>
</comment>
<dbReference type="STRING" id="452652.KSE_20940"/>
<evidence type="ECO:0000313" key="3">
    <source>
        <dbReference type="Proteomes" id="UP000007076"/>
    </source>
</evidence>
<keyword evidence="2" id="KW-0418">Kinase</keyword>
<organism evidence="2 3">
    <name type="scientific">Kitasatospora setae (strain ATCC 33774 / DSM 43861 / JCM 3304 / KCC A-0304 / NBRC 14216 / KM-6054)</name>
    <name type="common">Streptomyces setae</name>
    <dbReference type="NCBI Taxonomy" id="452652"/>
    <lineage>
        <taxon>Bacteria</taxon>
        <taxon>Bacillati</taxon>
        <taxon>Actinomycetota</taxon>
        <taxon>Actinomycetes</taxon>
        <taxon>Kitasatosporales</taxon>
        <taxon>Streptomycetaceae</taxon>
        <taxon>Kitasatospora</taxon>
    </lineage>
</organism>
<dbReference type="PANTHER" id="PTHR18964:SF169">
    <property type="entry name" value="N-ACETYLMANNOSAMINE KINASE"/>
    <property type="match status" value="1"/>
</dbReference>
<proteinExistence type="inferred from homology"/>
<dbReference type="EC" id="2.7.1.-" evidence="2"/>
<dbReference type="AlphaFoldDB" id="E4N9N6"/>
<dbReference type="PATRIC" id="fig|452652.3.peg.2106"/>
<sequence>MPARFGADVGGTSVRAALVGADGALLTPLLDLPRSPDLIGQLADLYAESAERAGSSVTVVGAGLAIPGAVDPATGRIGSVPTAPALRGLDPAEVRLAPGLPLGVCNDANAAVLAERAYGAARGARHVVGLFVGTGVGGGVVVDGALLTGRAGLAAEIGHLVVDPDGPPCPCGGRGCLEQYASGTAIAAAYTAATGRSVTGAAEVALAARAGDPQARAAYAGAGRLLGVAAAGLANLFNPEAVVLGGGVAAVWDLFGDDLVRAVERHTMPLTRRGLRVAPGRLGRAAGVLGAALAATG</sequence>
<dbReference type="SUPFAM" id="SSF53067">
    <property type="entry name" value="Actin-like ATPase domain"/>
    <property type="match status" value="1"/>
</dbReference>
<gene>
    <name evidence="2" type="ordered locus">KSE_20940</name>
</gene>
<dbReference type="PANTHER" id="PTHR18964">
    <property type="entry name" value="ROK (REPRESSOR, ORF, KINASE) FAMILY"/>
    <property type="match status" value="1"/>
</dbReference>
<dbReference type="EMBL" id="AP010968">
    <property type="protein sequence ID" value="BAJ27917.1"/>
    <property type="molecule type" value="Genomic_DNA"/>
</dbReference>
<dbReference type="HOGENOM" id="CLU_036604_0_4_11"/>
<dbReference type="InterPro" id="IPR000600">
    <property type="entry name" value="ROK"/>
</dbReference>
<name>E4N9N6_KITSK</name>
<dbReference type="Proteomes" id="UP000007076">
    <property type="component" value="Chromosome"/>
</dbReference>
<protein>
    <submittedName>
        <fullName evidence="2">Putative sugar kinase</fullName>
        <ecNumber evidence="2">2.7.1.-</ecNumber>
    </submittedName>
</protein>
<keyword evidence="3" id="KW-1185">Reference proteome</keyword>
<dbReference type="KEGG" id="ksk:KSE_20940"/>